<dbReference type="InterPro" id="IPR050297">
    <property type="entry name" value="LipidA_mod_glycosyltrf_83"/>
</dbReference>
<evidence type="ECO:0000256" key="3">
    <source>
        <dbReference type="ARBA" id="ARBA00022676"/>
    </source>
</evidence>
<dbReference type="GO" id="GO:0005886">
    <property type="term" value="C:plasma membrane"/>
    <property type="evidence" value="ECO:0007669"/>
    <property type="project" value="UniProtKB-SubCell"/>
</dbReference>
<evidence type="ECO:0000256" key="7">
    <source>
        <dbReference type="ARBA" id="ARBA00023136"/>
    </source>
</evidence>
<evidence type="ECO:0000313" key="11">
    <source>
        <dbReference type="Proteomes" id="UP000516304"/>
    </source>
</evidence>
<feature type="transmembrane region" description="Helical" evidence="8">
    <location>
        <begin position="414"/>
        <end position="434"/>
    </location>
</feature>
<keyword evidence="11" id="KW-1185">Reference proteome</keyword>
<dbReference type="AlphaFoldDB" id="A0A7G2D7R1"/>
<keyword evidence="4 10" id="KW-0808">Transferase</keyword>
<protein>
    <submittedName>
        <fullName evidence="10">Membrane-bound dolichyl-phosphate-mannose-protein mannosyltransferase</fullName>
    </submittedName>
</protein>
<feature type="transmembrane region" description="Helical" evidence="8">
    <location>
        <begin position="131"/>
        <end position="149"/>
    </location>
</feature>
<feature type="transmembrane region" description="Helical" evidence="8">
    <location>
        <begin position="81"/>
        <end position="98"/>
    </location>
</feature>
<keyword evidence="3 10" id="KW-0328">Glycosyltransferase</keyword>
<feature type="transmembrane region" description="Helical" evidence="8">
    <location>
        <begin position="110"/>
        <end position="125"/>
    </location>
</feature>
<feature type="transmembrane region" description="Helical" evidence="8">
    <location>
        <begin position="214"/>
        <end position="235"/>
    </location>
</feature>
<comment type="subcellular location">
    <subcellularLocation>
        <location evidence="1">Cell membrane</location>
        <topology evidence="1">Multi-pass membrane protein</topology>
    </subcellularLocation>
</comment>
<evidence type="ECO:0000256" key="2">
    <source>
        <dbReference type="ARBA" id="ARBA00022475"/>
    </source>
</evidence>
<feature type="transmembrane region" description="Helical" evidence="8">
    <location>
        <begin position="156"/>
        <end position="171"/>
    </location>
</feature>
<feature type="transmembrane region" description="Helical" evidence="8">
    <location>
        <begin position="255"/>
        <end position="277"/>
    </location>
</feature>
<organism evidence="10 11">
    <name type="scientific">Thermococcus camini</name>
    <dbReference type="NCBI Taxonomy" id="2016373"/>
    <lineage>
        <taxon>Archaea</taxon>
        <taxon>Methanobacteriati</taxon>
        <taxon>Methanobacteriota</taxon>
        <taxon>Thermococci</taxon>
        <taxon>Thermococcales</taxon>
        <taxon>Thermococcaceae</taxon>
        <taxon>Thermococcus</taxon>
    </lineage>
</organism>
<evidence type="ECO:0000256" key="5">
    <source>
        <dbReference type="ARBA" id="ARBA00022692"/>
    </source>
</evidence>
<name>A0A7G2D7R1_9EURY</name>
<dbReference type="KEGG" id="tcq:TIRI35C_0890"/>
<accession>A0A7G2D7R1</accession>
<feature type="transmembrane region" description="Helical" evidence="8">
    <location>
        <begin position="177"/>
        <end position="194"/>
    </location>
</feature>
<dbReference type="GO" id="GO:0016763">
    <property type="term" value="F:pentosyltransferase activity"/>
    <property type="evidence" value="ECO:0007669"/>
    <property type="project" value="TreeGrafter"/>
</dbReference>
<keyword evidence="6 8" id="KW-1133">Transmembrane helix</keyword>
<evidence type="ECO:0000256" key="4">
    <source>
        <dbReference type="ARBA" id="ARBA00022679"/>
    </source>
</evidence>
<reference evidence="10 11" key="1">
    <citation type="submission" date="2020-09" db="EMBL/GenBank/DDBJ databases">
        <authorList>
            <person name="Courtine D."/>
        </authorList>
    </citation>
    <scope>NUCLEOTIDE SEQUENCE [LARGE SCALE GENOMIC DNA]</scope>
    <source>
        <strain evidence="10 11">IRI35c</strain>
    </source>
</reference>
<feature type="transmembrane region" description="Helical" evidence="8">
    <location>
        <begin position="391"/>
        <end position="408"/>
    </location>
</feature>
<dbReference type="EMBL" id="LR881183">
    <property type="protein sequence ID" value="CAD5244044.1"/>
    <property type="molecule type" value="Genomic_DNA"/>
</dbReference>
<feature type="transmembrane region" description="Helical" evidence="8">
    <location>
        <begin position="12"/>
        <end position="29"/>
    </location>
</feature>
<dbReference type="InterPro" id="IPR038731">
    <property type="entry name" value="RgtA/B/C-like"/>
</dbReference>
<proteinExistence type="predicted"/>
<feature type="transmembrane region" description="Helical" evidence="8">
    <location>
        <begin position="361"/>
        <end position="379"/>
    </location>
</feature>
<keyword evidence="5 8" id="KW-0812">Transmembrane</keyword>
<evidence type="ECO:0000256" key="6">
    <source>
        <dbReference type="ARBA" id="ARBA00022989"/>
    </source>
</evidence>
<dbReference type="PANTHER" id="PTHR33908:SF11">
    <property type="entry name" value="MEMBRANE PROTEIN"/>
    <property type="match status" value="1"/>
</dbReference>
<sequence>MKRAALERLIPGLILLIYAITRVTLLFQMNEYIDYDEGTYLLIARLINQGYLPYRDIFAVHPPLYYYILALWLRVFGDSYIVGRMLSVVAGGISIIIAYKIGSELRDEKLGILFALALVLDPTILRVNRLVLHDTFVELFVIFSMYYFIRYKKTRLIKYAYISLALAGIGSAIKFTIIPYIVALYIVFVLMLLGEKSWEYIESGLRTVLSSSQVLVVMALYLLLAAVFVSLRMAWPSWVTEKILVLLGIHPFSLVGHKYVGGLIVVAWAFLTIYVFGCRYVGKLVHIARETMGHLKPAAYLLLSLLIPKAVVELLLGYAVSTDYLNQTYLLQSSRYFSFAALFQLSSEVINTFYSGVQERASVFVPMFFLTAVTLVLLLRENQLKRDSAVSLLFLLNFVMYMLLFPIIPNLRFLIPFILVFYLFALDVVMSAGSMGNFRNLMVFGTVFLLLMSMTDYGLLINAPRGSLELPMSIHSKSLRDGADAYLESHPCNVTYSINPMNAYYLGLNVPPWFVDSFGLLYMAEYPPGRLVEDLKEIGVDCIVLGTWMDKISDRNSDLNALYSPIKSFALVNGTPIFSGSYSNGDLILVSRIDYPARMLTPESREGKLWLLDGIHETFAVYPIASNQSFNFSTVLERLDGDSFLVKWYNEDSVYVVATVVANASGVMITLKNDTAELVVTFSGIAIDDDGNVPDPDMREDVLNIYVGTEKFWVAGRELHYTSKGRVLVRGKLLKITKVIHSGRS</sequence>
<dbReference type="RefSeq" id="WP_188201895.1">
    <property type="nucleotide sequence ID" value="NZ_LR881183.1"/>
</dbReference>
<evidence type="ECO:0000259" key="9">
    <source>
        <dbReference type="Pfam" id="PF13231"/>
    </source>
</evidence>
<feature type="transmembrane region" description="Helical" evidence="8">
    <location>
        <begin position="298"/>
        <end position="320"/>
    </location>
</feature>
<keyword evidence="7 8" id="KW-0472">Membrane</keyword>
<gene>
    <name evidence="10" type="ORF">TIRI35C_0890</name>
</gene>
<feature type="domain" description="Glycosyltransferase RgtA/B/C/D-like" evidence="9">
    <location>
        <begin position="61"/>
        <end position="196"/>
    </location>
</feature>
<dbReference type="GO" id="GO:0008610">
    <property type="term" value="P:lipid biosynthetic process"/>
    <property type="evidence" value="ECO:0007669"/>
    <property type="project" value="UniProtKB-ARBA"/>
</dbReference>
<dbReference type="Pfam" id="PF13231">
    <property type="entry name" value="PMT_2"/>
    <property type="match status" value="1"/>
</dbReference>
<keyword evidence="2" id="KW-1003">Cell membrane</keyword>
<evidence type="ECO:0000313" key="10">
    <source>
        <dbReference type="EMBL" id="CAD5244044.1"/>
    </source>
</evidence>
<dbReference type="GeneID" id="58918630"/>
<evidence type="ECO:0000256" key="1">
    <source>
        <dbReference type="ARBA" id="ARBA00004651"/>
    </source>
</evidence>
<feature type="transmembrane region" description="Helical" evidence="8">
    <location>
        <begin position="441"/>
        <end position="460"/>
    </location>
</feature>
<dbReference type="Proteomes" id="UP000516304">
    <property type="component" value="Chromosome TIRI35C"/>
</dbReference>
<dbReference type="PANTHER" id="PTHR33908">
    <property type="entry name" value="MANNOSYLTRANSFERASE YKCB-RELATED"/>
    <property type="match status" value="1"/>
</dbReference>
<evidence type="ECO:0000256" key="8">
    <source>
        <dbReference type="SAM" id="Phobius"/>
    </source>
</evidence>